<gene>
    <name evidence="1" type="ORF">S03H2_63209</name>
</gene>
<dbReference type="EMBL" id="BARU01040927">
    <property type="protein sequence ID" value="GAH82971.1"/>
    <property type="molecule type" value="Genomic_DNA"/>
</dbReference>
<name>X1IKQ4_9ZZZZ</name>
<organism evidence="1">
    <name type="scientific">marine sediment metagenome</name>
    <dbReference type="NCBI Taxonomy" id="412755"/>
    <lineage>
        <taxon>unclassified sequences</taxon>
        <taxon>metagenomes</taxon>
        <taxon>ecological metagenomes</taxon>
    </lineage>
</organism>
<feature type="non-terminal residue" evidence="1">
    <location>
        <position position="1"/>
    </location>
</feature>
<accession>X1IKQ4</accession>
<sequence>SLHSTMTQWRHLFAFEIFLEKGQIVINGLLTDSGLYGQEILSIAKNRLAMPSVSWDREERIFYNANISWEREIRMFFDAMENDLSIPIGNSQDAYKLMKLVDKVYQEA</sequence>
<dbReference type="Gene3D" id="3.30.360.10">
    <property type="entry name" value="Dihydrodipicolinate Reductase, domain 2"/>
    <property type="match status" value="1"/>
</dbReference>
<evidence type="ECO:0008006" key="2">
    <source>
        <dbReference type="Google" id="ProtNLM"/>
    </source>
</evidence>
<evidence type="ECO:0000313" key="1">
    <source>
        <dbReference type="EMBL" id="GAH82971.1"/>
    </source>
</evidence>
<proteinExistence type="predicted"/>
<dbReference type="AlphaFoldDB" id="X1IKQ4"/>
<protein>
    <recommendedName>
        <fullName evidence="2">Gfo/Idh/MocA-like oxidoreductase C-terminal domain-containing protein</fullName>
    </recommendedName>
</protein>
<comment type="caution">
    <text evidence="1">The sequence shown here is derived from an EMBL/GenBank/DDBJ whole genome shotgun (WGS) entry which is preliminary data.</text>
</comment>
<reference evidence="1" key="1">
    <citation type="journal article" date="2014" name="Front. Microbiol.">
        <title>High frequency of phylogenetically diverse reductive dehalogenase-homologous genes in deep subseafloor sedimentary metagenomes.</title>
        <authorList>
            <person name="Kawai M."/>
            <person name="Futagami T."/>
            <person name="Toyoda A."/>
            <person name="Takaki Y."/>
            <person name="Nishi S."/>
            <person name="Hori S."/>
            <person name="Arai W."/>
            <person name="Tsubouchi T."/>
            <person name="Morono Y."/>
            <person name="Uchiyama I."/>
            <person name="Ito T."/>
            <person name="Fujiyama A."/>
            <person name="Inagaki F."/>
            <person name="Takami H."/>
        </authorList>
    </citation>
    <scope>NUCLEOTIDE SEQUENCE</scope>
    <source>
        <strain evidence="1">Expedition CK06-06</strain>
    </source>
</reference>